<proteinExistence type="predicted"/>
<organism evidence="1 2">
    <name type="scientific">Vibrio quintilis</name>
    <dbReference type="NCBI Taxonomy" id="1117707"/>
    <lineage>
        <taxon>Bacteria</taxon>
        <taxon>Pseudomonadati</taxon>
        <taxon>Pseudomonadota</taxon>
        <taxon>Gammaproteobacteria</taxon>
        <taxon>Vibrionales</taxon>
        <taxon>Vibrionaceae</taxon>
        <taxon>Vibrio</taxon>
    </lineage>
</organism>
<dbReference type="Proteomes" id="UP000184600">
    <property type="component" value="Unassembled WGS sequence"/>
</dbReference>
<gene>
    <name evidence="1" type="ORF">VQ7734_05095</name>
</gene>
<evidence type="ECO:0000313" key="2">
    <source>
        <dbReference type="Proteomes" id="UP000184600"/>
    </source>
</evidence>
<dbReference type="AlphaFoldDB" id="A0A1M7Z340"/>
<reference evidence="2" key="1">
    <citation type="submission" date="2016-12" db="EMBL/GenBank/DDBJ databases">
        <authorList>
            <person name="Rodrigo-Torres L."/>
            <person name="Arahal R.D."/>
            <person name="Lucena T."/>
        </authorList>
    </citation>
    <scope>NUCLEOTIDE SEQUENCE [LARGE SCALE GENOMIC DNA]</scope>
</reference>
<evidence type="ECO:0000313" key="1">
    <source>
        <dbReference type="EMBL" id="SHO59311.1"/>
    </source>
</evidence>
<dbReference type="RefSeq" id="WP_143169487.1">
    <property type="nucleotide sequence ID" value="NZ_AP024898.1"/>
</dbReference>
<dbReference type="OrthoDB" id="3532550at2"/>
<sequence>MKNNVEIQRLRIPSGWSININNFYEVDPVEEFIEYYYGSVLIGGSNKIMGLSFDSRYEPEGTPNGYFILVMQKNEYDKNGKIKAVTVLDIKKTKEREDFIKSLEYFMRTGKY</sequence>
<protein>
    <submittedName>
        <fullName evidence="1">Uncharacterized protein</fullName>
    </submittedName>
</protein>
<dbReference type="EMBL" id="FRFG01000121">
    <property type="protein sequence ID" value="SHO59311.1"/>
    <property type="molecule type" value="Genomic_DNA"/>
</dbReference>
<name>A0A1M7Z340_9VIBR</name>
<accession>A0A1M7Z340</accession>
<keyword evidence="2" id="KW-1185">Reference proteome</keyword>